<reference evidence="13" key="2">
    <citation type="submission" date="2020-09" db="EMBL/GenBank/DDBJ databases">
        <authorList>
            <person name="Sun Q."/>
            <person name="Zhou Y."/>
        </authorList>
    </citation>
    <scope>NUCLEOTIDE SEQUENCE</scope>
    <source>
        <strain evidence="13">CGMCC 1.15493</strain>
    </source>
</reference>
<dbReference type="Gene3D" id="3.30.70.890">
    <property type="entry name" value="GHMP kinase, C-terminal domain"/>
    <property type="match status" value="1"/>
</dbReference>
<reference evidence="13" key="1">
    <citation type="journal article" date="2014" name="Int. J. Syst. Evol. Microbiol.">
        <title>Complete genome sequence of Corynebacterium casei LMG S-19264T (=DSM 44701T), isolated from a smear-ripened cheese.</title>
        <authorList>
            <consortium name="US DOE Joint Genome Institute (JGI-PGF)"/>
            <person name="Walter F."/>
            <person name="Albersmeier A."/>
            <person name="Kalinowski J."/>
            <person name="Ruckert C."/>
        </authorList>
    </citation>
    <scope>NUCLEOTIDE SEQUENCE</scope>
    <source>
        <strain evidence="13">CGMCC 1.15493</strain>
    </source>
</reference>
<dbReference type="HAMAP" id="MF_00061">
    <property type="entry name" value="IspE"/>
    <property type="match status" value="1"/>
</dbReference>
<dbReference type="Pfam" id="PF08544">
    <property type="entry name" value="GHMP_kinases_C"/>
    <property type="match status" value="1"/>
</dbReference>
<evidence type="ECO:0000259" key="11">
    <source>
        <dbReference type="Pfam" id="PF00288"/>
    </source>
</evidence>
<dbReference type="NCBIfam" id="NF011202">
    <property type="entry name" value="PRK14608.1"/>
    <property type="match status" value="1"/>
</dbReference>
<dbReference type="GO" id="GO:0019288">
    <property type="term" value="P:isopentenyl diphosphate biosynthetic process, methylerythritol 4-phosphate pathway"/>
    <property type="evidence" value="ECO:0007669"/>
    <property type="project" value="UniProtKB-UniRule"/>
</dbReference>
<evidence type="ECO:0000313" key="14">
    <source>
        <dbReference type="Proteomes" id="UP000613160"/>
    </source>
</evidence>
<keyword evidence="5 10" id="KW-0547">Nucleotide-binding</keyword>
<evidence type="ECO:0000256" key="8">
    <source>
        <dbReference type="ARBA" id="ARBA00023229"/>
    </source>
</evidence>
<sequence>MDGASRFVPVSTPEWHATAPAKLNLALHVTGQRADGYHTLSSLVAFTEAGDGLTVRPAELDGLTLSGRFANALSDGAAEENILVKAGRMARAIVDASGEELPPLALHLEKSLPVASGIGGGSADAAALLRIVADLFPRCRESLRSAALALGADVPMCFDGCPALVEGLGEISSPLRRLPAVDCLLVNPGLAVSTPAVFRQLSCRSNPPLPPVPAAGFASLAALVDYLQASRNDLAAPAGQLAPPIAAIEAALAQAGAAFARMSGSGATVFGLFASSAAASRAAEIMARQHPDYWVMQTRLRPADPEDFQT</sequence>
<dbReference type="SUPFAM" id="SSF54211">
    <property type="entry name" value="Ribosomal protein S5 domain 2-like"/>
    <property type="match status" value="1"/>
</dbReference>
<comment type="function">
    <text evidence="10">Catalyzes the phosphorylation of the position 2 hydroxy group of 4-diphosphocytidyl-2C-methyl-D-erythritol.</text>
</comment>
<keyword evidence="14" id="KW-1185">Reference proteome</keyword>
<evidence type="ECO:0000256" key="2">
    <source>
        <dbReference type="ARBA" id="ARBA00012052"/>
    </source>
</evidence>
<comment type="similarity">
    <text evidence="1 10">Belongs to the GHMP kinase family. IspE subfamily.</text>
</comment>
<dbReference type="RefSeq" id="WP_188849338.1">
    <property type="nucleotide sequence ID" value="NZ_BMJJ01000002.1"/>
</dbReference>
<dbReference type="Gene3D" id="3.30.230.10">
    <property type="match status" value="1"/>
</dbReference>
<evidence type="ECO:0000256" key="10">
    <source>
        <dbReference type="HAMAP-Rule" id="MF_00061"/>
    </source>
</evidence>
<protein>
    <recommendedName>
        <fullName evidence="3 10">4-diphosphocytidyl-2-C-methyl-D-erythritol kinase</fullName>
        <shortName evidence="10">CMK</shortName>
        <ecNumber evidence="2 10">2.7.1.148</ecNumber>
    </recommendedName>
    <alternativeName>
        <fullName evidence="9 10">4-(cytidine-5'-diphospho)-2-C-methyl-D-erythritol kinase</fullName>
    </alternativeName>
</protein>
<dbReference type="AlphaFoldDB" id="A0A917D7K4"/>
<dbReference type="GO" id="GO:0050515">
    <property type="term" value="F:4-(cytidine 5'-diphospho)-2-C-methyl-D-erythritol kinase activity"/>
    <property type="evidence" value="ECO:0007669"/>
    <property type="project" value="UniProtKB-UniRule"/>
</dbReference>
<dbReference type="InterPro" id="IPR036554">
    <property type="entry name" value="GHMP_kinase_C_sf"/>
</dbReference>
<evidence type="ECO:0000313" key="13">
    <source>
        <dbReference type="EMBL" id="GGD07810.1"/>
    </source>
</evidence>
<evidence type="ECO:0000256" key="3">
    <source>
        <dbReference type="ARBA" id="ARBA00017473"/>
    </source>
</evidence>
<comment type="pathway">
    <text evidence="10">Isoprenoid biosynthesis; isopentenyl diphosphate biosynthesis via DXP pathway; isopentenyl diphosphate from 1-deoxy-D-xylulose 5-phosphate: step 3/6.</text>
</comment>
<evidence type="ECO:0000256" key="1">
    <source>
        <dbReference type="ARBA" id="ARBA00009684"/>
    </source>
</evidence>
<keyword evidence="6 10" id="KW-0418">Kinase</keyword>
<dbReference type="InterPro" id="IPR006204">
    <property type="entry name" value="GHMP_kinase_N_dom"/>
</dbReference>
<evidence type="ECO:0000256" key="7">
    <source>
        <dbReference type="ARBA" id="ARBA00022840"/>
    </source>
</evidence>
<keyword evidence="4 10" id="KW-0808">Transferase</keyword>
<gene>
    <name evidence="10 13" type="primary">ispE</name>
    <name evidence="13" type="ORF">GCM10011335_08380</name>
</gene>
<proteinExistence type="inferred from homology"/>
<dbReference type="EC" id="2.7.1.148" evidence="2 10"/>
<feature type="active site" evidence="10">
    <location>
        <position position="22"/>
    </location>
</feature>
<dbReference type="PANTHER" id="PTHR43527:SF2">
    <property type="entry name" value="4-DIPHOSPHOCYTIDYL-2-C-METHYL-D-ERYTHRITOL KINASE, CHLOROPLASTIC"/>
    <property type="match status" value="1"/>
</dbReference>
<dbReference type="EMBL" id="BMJJ01000002">
    <property type="protein sequence ID" value="GGD07810.1"/>
    <property type="molecule type" value="Genomic_DNA"/>
</dbReference>
<dbReference type="InterPro" id="IPR013750">
    <property type="entry name" value="GHMP_kinase_C_dom"/>
</dbReference>
<dbReference type="InterPro" id="IPR004424">
    <property type="entry name" value="IspE"/>
</dbReference>
<accession>A0A917D7K4</accession>
<keyword evidence="7 10" id="KW-0067">ATP-binding</keyword>
<evidence type="ECO:0000256" key="4">
    <source>
        <dbReference type="ARBA" id="ARBA00022679"/>
    </source>
</evidence>
<feature type="domain" description="GHMP kinase C-terminal" evidence="12">
    <location>
        <begin position="219"/>
        <end position="289"/>
    </location>
</feature>
<evidence type="ECO:0000256" key="6">
    <source>
        <dbReference type="ARBA" id="ARBA00022777"/>
    </source>
</evidence>
<comment type="caution">
    <text evidence="13">The sequence shown here is derived from an EMBL/GenBank/DDBJ whole genome shotgun (WGS) entry which is preliminary data.</text>
</comment>
<dbReference type="GO" id="GO:0016114">
    <property type="term" value="P:terpenoid biosynthetic process"/>
    <property type="evidence" value="ECO:0007669"/>
    <property type="project" value="UniProtKB-UniRule"/>
</dbReference>
<dbReference type="SUPFAM" id="SSF55060">
    <property type="entry name" value="GHMP Kinase, C-terminal domain"/>
    <property type="match status" value="1"/>
</dbReference>
<evidence type="ECO:0000256" key="9">
    <source>
        <dbReference type="ARBA" id="ARBA00032554"/>
    </source>
</evidence>
<dbReference type="GO" id="GO:0005524">
    <property type="term" value="F:ATP binding"/>
    <property type="evidence" value="ECO:0007669"/>
    <property type="project" value="UniProtKB-UniRule"/>
</dbReference>
<dbReference type="NCBIfam" id="TIGR00154">
    <property type="entry name" value="ispE"/>
    <property type="match status" value="1"/>
</dbReference>
<dbReference type="InterPro" id="IPR014721">
    <property type="entry name" value="Ribsml_uS5_D2-typ_fold_subgr"/>
</dbReference>
<name>A0A917D7K4_9HYPH</name>
<feature type="binding site" evidence="10">
    <location>
        <begin position="113"/>
        <end position="123"/>
    </location>
    <ligand>
        <name>ATP</name>
        <dbReference type="ChEBI" id="CHEBI:30616"/>
    </ligand>
</feature>
<evidence type="ECO:0000256" key="5">
    <source>
        <dbReference type="ARBA" id="ARBA00022741"/>
    </source>
</evidence>
<dbReference type="InterPro" id="IPR020568">
    <property type="entry name" value="Ribosomal_Su5_D2-typ_SF"/>
</dbReference>
<organism evidence="13 14">
    <name type="scientific">Aureimonas glaciei</name>
    <dbReference type="NCBI Taxonomy" id="1776957"/>
    <lineage>
        <taxon>Bacteria</taxon>
        <taxon>Pseudomonadati</taxon>
        <taxon>Pseudomonadota</taxon>
        <taxon>Alphaproteobacteria</taxon>
        <taxon>Hyphomicrobiales</taxon>
        <taxon>Aurantimonadaceae</taxon>
        <taxon>Aureimonas</taxon>
    </lineage>
</organism>
<dbReference type="PIRSF" id="PIRSF010376">
    <property type="entry name" value="IspE"/>
    <property type="match status" value="1"/>
</dbReference>
<comment type="catalytic activity">
    <reaction evidence="10">
        <text>4-CDP-2-C-methyl-D-erythritol + ATP = 4-CDP-2-C-methyl-D-erythritol 2-phosphate + ADP + H(+)</text>
        <dbReference type="Rhea" id="RHEA:18437"/>
        <dbReference type="ChEBI" id="CHEBI:15378"/>
        <dbReference type="ChEBI" id="CHEBI:30616"/>
        <dbReference type="ChEBI" id="CHEBI:57823"/>
        <dbReference type="ChEBI" id="CHEBI:57919"/>
        <dbReference type="ChEBI" id="CHEBI:456216"/>
        <dbReference type="EC" id="2.7.1.148"/>
    </reaction>
</comment>
<keyword evidence="8 10" id="KW-0414">Isoprene biosynthesis</keyword>
<feature type="domain" description="GHMP kinase N-terminal" evidence="11">
    <location>
        <begin position="88"/>
        <end position="158"/>
    </location>
</feature>
<feature type="active site" evidence="10">
    <location>
        <position position="153"/>
    </location>
</feature>
<dbReference type="Proteomes" id="UP000613160">
    <property type="component" value="Unassembled WGS sequence"/>
</dbReference>
<dbReference type="PANTHER" id="PTHR43527">
    <property type="entry name" value="4-DIPHOSPHOCYTIDYL-2-C-METHYL-D-ERYTHRITOL KINASE, CHLOROPLASTIC"/>
    <property type="match status" value="1"/>
</dbReference>
<evidence type="ECO:0000259" key="12">
    <source>
        <dbReference type="Pfam" id="PF08544"/>
    </source>
</evidence>
<dbReference type="Pfam" id="PF00288">
    <property type="entry name" value="GHMP_kinases_N"/>
    <property type="match status" value="1"/>
</dbReference>